<dbReference type="InterPro" id="IPR036259">
    <property type="entry name" value="MFS_trans_sf"/>
</dbReference>
<dbReference type="GO" id="GO:0016020">
    <property type="term" value="C:membrane"/>
    <property type="evidence" value="ECO:0007669"/>
    <property type="project" value="UniProtKB-SubCell"/>
</dbReference>
<dbReference type="PANTHER" id="PTHR31187">
    <property type="match status" value="1"/>
</dbReference>
<keyword evidence="7 10" id="KW-1133">Transmembrane helix</keyword>
<dbReference type="RefSeq" id="WP_176604891.1">
    <property type="nucleotide sequence ID" value="NZ_LR794158.1"/>
</dbReference>
<keyword evidence="3 10" id="KW-0813">Transport</keyword>
<comment type="function">
    <text evidence="9">Provides the rickettsial cell with host ATP in exchange for rickettsial ADP. This is an obligate exchange system. This energy acquiring activity is an important component of rickettsial parasitism.</text>
</comment>
<feature type="transmembrane region" description="Helical" evidence="10">
    <location>
        <begin position="183"/>
        <end position="202"/>
    </location>
</feature>
<gene>
    <name evidence="11" type="primary">tlcA</name>
    <name evidence="11" type="ORF">ESZ_00147</name>
</gene>
<evidence type="ECO:0000256" key="4">
    <source>
        <dbReference type="ARBA" id="ARBA00022692"/>
    </source>
</evidence>
<organism evidence="11 12">
    <name type="scientific">Candidatus Azoamicus ciliaticola</name>
    <dbReference type="NCBI Taxonomy" id="2652803"/>
    <lineage>
        <taxon>Bacteria</taxon>
        <taxon>Pseudomonadati</taxon>
        <taxon>Pseudomonadota</taxon>
        <taxon>Gammaproteobacteria</taxon>
        <taxon>Candidatus Azoamicaceae</taxon>
        <taxon>Candidatus Azoamicus</taxon>
    </lineage>
</organism>
<dbReference type="PANTHER" id="PTHR31187:SF1">
    <property type="entry name" value="ADP,ATP CARRIER PROTEIN 1"/>
    <property type="match status" value="1"/>
</dbReference>
<proteinExistence type="inferred from homology"/>
<evidence type="ECO:0000256" key="1">
    <source>
        <dbReference type="ARBA" id="ARBA00004141"/>
    </source>
</evidence>
<dbReference type="AlphaFoldDB" id="A0A6J5JXQ0"/>
<name>A0A6J5JXQ0_9GAMM</name>
<dbReference type="GO" id="GO:0005524">
    <property type="term" value="F:ATP binding"/>
    <property type="evidence" value="ECO:0007669"/>
    <property type="project" value="UniProtKB-KW"/>
</dbReference>
<dbReference type="EMBL" id="LR794158">
    <property type="protein sequence ID" value="CAB3976361.1"/>
    <property type="molecule type" value="Genomic_DNA"/>
</dbReference>
<keyword evidence="12" id="KW-1185">Reference proteome</keyword>
<evidence type="ECO:0000256" key="7">
    <source>
        <dbReference type="ARBA" id="ARBA00022989"/>
    </source>
</evidence>
<feature type="transmembrane region" description="Helical" evidence="10">
    <location>
        <begin position="57"/>
        <end position="81"/>
    </location>
</feature>
<evidence type="ECO:0000256" key="6">
    <source>
        <dbReference type="ARBA" id="ARBA00022840"/>
    </source>
</evidence>
<keyword evidence="5 10" id="KW-0547">Nucleotide-binding</keyword>
<feature type="transmembrane region" description="Helical" evidence="10">
    <location>
        <begin position="150"/>
        <end position="171"/>
    </location>
</feature>
<evidence type="ECO:0000256" key="2">
    <source>
        <dbReference type="ARBA" id="ARBA00007127"/>
    </source>
</evidence>
<evidence type="ECO:0000256" key="10">
    <source>
        <dbReference type="RuleBase" id="RU363121"/>
    </source>
</evidence>
<protein>
    <recommendedName>
        <fullName evidence="10">ADP,ATP carrier protein</fullName>
    </recommendedName>
</protein>
<dbReference type="SUPFAM" id="SSF103473">
    <property type="entry name" value="MFS general substrate transporter"/>
    <property type="match status" value="1"/>
</dbReference>
<reference evidence="11 12" key="1">
    <citation type="submission" date="2020-04" db="EMBL/GenBank/DDBJ databases">
        <authorList>
            <person name="Graf S J."/>
        </authorList>
    </citation>
    <scope>NUCLEOTIDE SEQUENCE [LARGE SCALE GENOMIC DNA]</scope>
    <source>
        <strain evidence="11">1</strain>
    </source>
</reference>
<feature type="transmembrane region" description="Helical" evidence="10">
    <location>
        <begin position="472"/>
        <end position="492"/>
    </location>
</feature>
<dbReference type="KEGG" id="acil:ESZ_00147"/>
<dbReference type="InterPro" id="IPR004667">
    <property type="entry name" value="ADP_ATP_car_bac_type"/>
</dbReference>
<feature type="transmembrane region" description="Helical" evidence="10">
    <location>
        <begin position="326"/>
        <end position="344"/>
    </location>
</feature>
<evidence type="ECO:0000256" key="8">
    <source>
        <dbReference type="ARBA" id="ARBA00023136"/>
    </source>
</evidence>
<comment type="subcellular location">
    <subcellularLocation>
        <location evidence="1 10">Membrane</location>
        <topology evidence="1 10">Multi-pass membrane protein</topology>
    </subcellularLocation>
</comment>
<feature type="transmembrane region" description="Helical" evidence="10">
    <location>
        <begin position="397"/>
        <end position="416"/>
    </location>
</feature>
<evidence type="ECO:0000256" key="9">
    <source>
        <dbReference type="ARBA" id="ARBA00024792"/>
    </source>
</evidence>
<feature type="transmembrane region" description="Helical" evidence="10">
    <location>
        <begin position="222"/>
        <end position="240"/>
    </location>
</feature>
<dbReference type="GO" id="GO:0005471">
    <property type="term" value="F:ATP:ADP antiporter activity"/>
    <property type="evidence" value="ECO:0007669"/>
    <property type="project" value="InterPro"/>
</dbReference>
<feature type="transmembrane region" description="Helical" evidence="10">
    <location>
        <begin position="93"/>
        <end position="113"/>
    </location>
</feature>
<dbReference type="Proteomes" id="UP000509549">
    <property type="component" value="Chromosome"/>
</dbReference>
<evidence type="ECO:0000313" key="11">
    <source>
        <dbReference type="EMBL" id="CAB3976361.1"/>
    </source>
</evidence>
<keyword evidence="8 10" id="KW-0472">Membrane</keyword>
<evidence type="ECO:0000256" key="3">
    <source>
        <dbReference type="ARBA" id="ARBA00022448"/>
    </source>
</evidence>
<comment type="similarity">
    <text evidence="2 10">Belongs to the ADP/ATP translocase tlc family.</text>
</comment>
<dbReference type="NCBIfam" id="TIGR00769">
    <property type="entry name" value="AAA"/>
    <property type="match status" value="1"/>
</dbReference>
<accession>A0A6J5JXQ0</accession>
<dbReference type="Pfam" id="PF03219">
    <property type="entry name" value="TLC"/>
    <property type="match status" value="1"/>
</dbReference>
<evidence type="ECO:0000313" key="12">
    <source>
        <dbReference type="Proteomes" id="UP000509549"/>
    </source>
</evidence>
<keyword evidence="6 10" id="KW-0067">ATP-binding</keyword>
<keyword evidence="4 10" id="KW-0812">Transmembrane</keyword>
<feature type="transmembrane region" description="Helical" evidence="10">
    <location>
        <begin position="28"/>
        <end position="45"/>
    </location>
</feature>
<feature type="transmembrane region" description="Helical" evidence="10">
    <location>
        <begin position="356"/>
        <end position="377"/>
    </location>
</feature>
<evidence type="ECO:0000256" key="5">
    <source>
        <dbReference type="ARBA" id="ARBA00022741"/>
    </source>
</evidence>
<sequence>MSDVKQLEEFGRWRKLLWPIHNHELKKFLPLGFIMFGILFNYTLLRDTKDTLVVTAAGAGLIPFLKFYCVTPAAVAFVVIYAKLCNVFNKETIFYIVVTPFLFFFAAFAFIIYPNFDVLHPSSTLINNLNNEYPAFSGFINIYAYWSYSAFYVLAEIWGSAMVALMFWQFANEIVKISESKRFYGLFVVIGNISLILSGQVVRYCSTGIKAFVSDDPWKWSLYLLMGTVVIMGIATMYLYRWMYLNVLTDPRYYDLNKNEPTTKKKKSKPGLSESLKIIVKSKELGLIATLIMAYGVTINLVEVQWKEQLKFYYAGDKGGYNAFMGNYSTWSGIITILFSLFIGSNILRLLSWFKAAVITPFVIIIGGTVFFCFILANDISLIKNATYNLLSSLGTTPVTAATFLGAAIVIISKVVKYSLFDPTKEMAYIPLDDELKTKGKAAVDVIGGRAGKAGGAFVQSTLLSIMATTNVLSIAHIAFGVFFVVAILWIISVKFLSVKVKENTDRKMDEINAAEKLKADGTK</sequence>